<feature type="transmembrane region" description="Helical" evidence="2">
    <location>
        <begin position="306"/>
        <end position="329"/>
    </location>
</feature>
<keyword evidence="2" id="KW-0472">Membrane</keyword>
<gene>
    <name evidence="4" type="ORF">D9756_001282</name>
</gene>
<dbReference type="Pfam" id="PF20153">
    <property type="entry name" value="DUF6535"/>
    <property type="match status" value="1"/>
</dbReference>
<feature type="transmembrane region" description="Helical" evidence="2">
    <location>
        <begin position="258"/>
        <end position="279"/>
    </location>
</feature>
<proteinExistence type="predicted"/>
<reference evidence="4 5" key="1">
    <citation type="journal article" date="2020" name="ISME J.">
        <title>Uncovering the hidden diversity of litter-decomposition mechanisms in mushroom-forming fungi.</title>
        <authorList>
            <person name="Floudas D."/>
            <person name="Bentzer J."/>
            <person name="Ahren D."/>
            <person name="Johansson T."/>
            <person name="Persson P."/>
            <person name="Tunlid A."/>
        </authorList>
    </citation>
    <scope>NUCLEOTIDE SEQUENCE [LARGE SCALE GENOMIC DNA]</scope>
    <source>
        <strain evidence="4 5">CBS 146.42</strain>
    </source>
</reference>
<dbReference type="InterPro" id="IPR045338">
    <property type="entry name" value="DUF6535"/>
</dbReference>
<dbReference type="EMBL" id="JAACJO010000005">
    <property type="protein sequence ID" value="KAF5358006.1"/>
    <property type="molecule type" value="Genomic_DNA"/>
</dbReference>
<feature type="region of interest" description="Disordered" evidence="1">
    <location>
        <begin position="1"/>
        <end position="38"/>
    </location>
</feature>
<evidence type="ECO:0000256" key="2">
    <source>
        <dbReference type="SAM" id="Phobius"/>
    </source>
</evidence>
<dbReference type="Proteomes" id="UP000559027">
    <property type="component" value="Unassembled WGS sequence"/>
</dbReference>
<keyword evidence="2" id="KW-0812">Transmembrane</keyword>
<feature type="transmembrane region" description="Helical" evidence="2">
    <location>
        <begin position="100"/>
        <end position="122"/>
    </location>
</feature>
<keyword evidence="5" id="KW-1185">Reference proteome</keyword>
<evidence type="ECO:0000313" key="4">
    <source>
        <dbReference type="EMBL" id="KAF5358006.1"/>
    </source>
</evidence>
<comment type="caution">
    <text evidence="4">The sequence shown here is derived from an EMBL/GenBank/DDBJ whole genome shotgun (WGS) entry which is preliminary data.</text>
</comment>
<name>A0A8H5G4D5_9AGAR</name>
<accession>A0A8H5G4D5</accession>
<feature type="compositionally biased region" description="Basic and acidic residues" evidence="1">
    <location>
        <begin position="1"/>
        <end position="10"/>
    </location>
</feature>
<dbReference type="OrthoDB" id="3235960at2759"/>
<evidence type="ECO:0000259" key="3">
    <source>
        <dbReference type="Pfam" id="PF20153"/>
    </source>
</evidence>
<evidence type="ECO:0000313" key="5">
    <source>
        <dbReference type="Proteomes" id="UP000559027"/>
    </source>
</evidence>
<evidence type="ECO:0000256" key="1">
    <source>
        <dbReference type="SAM" id="MobiDB-lite"/>
    </source>
</evidence>
<feature type="transmembrane region" description="Helical" evidence="2">
    <location>
        <begin position="174"/>
        <end position="195"/>
    </location>
</feature>
<protein>
    <recommendedName>
        <fullName evidence="3">DUF6535 domain-containing protein</fullName>
    </recommendedName>
</protein>
<keyword evidence="2" id="KW-1133">Transmembrane helix</keyword>
<feature type="transmembrane region" description="Helical" evidence="2">
    <location>
        <begin position="231"/>
        <end position="252"/>
    </location>
</feature>
<dbReference type="AlphaFoldDB" id="A0A8H5G4D5"/>
<organism evidence="4 5">
    <name type="scientific">Leucocoprinus leucothites</name>
    <dbReference type="NCBI Taxonomy" id="201217"/>
    <lineage>
        <taxon>Eukaryota</taxon>
        <taxon>Fungi</taxon>
        <taxon>Dikarya</taxon>
        <taxon>Basidiomycota</taxon>
        <taxon>Agaricomycotina</taxon>
        <taxon>Agaricomycetes</taxon>
        <taxon>Agaricomycetidae</taxon>
        <taxon>Agaricales</taxon>
        <taxon>Agaricineae</taxon>
        <taxon>Agaricaceae</taxon>
        <taxon>Leucocoprinus</taxon>
    </lineage>
</organism>
<sequence length="660" mass="75261">MPENAGRGDTESFSPFVDEAGHRNSLDELPQIPVEPGLHAAPKRTLAGLSVSPDGKPWQPNTPDVHSVPGRGGHWAHCHQLVQKHDMSSCDLWTEEVDKLLIFAGLFSAAVTAFIIESYRWLQPGPEDRTNQLLEQIYLQLINNNTATSGSSTSLFPISPNREDGSVVRINVCWFLSLTLSLATVLMGILCLQWLREYRREAAIPLPDSISLWHMRHEGLVRWRVPDILSALPLVLQAAFVLFFIGILDLLWSLDHRVAIPVTVAVGLLFIFVLFTTVLPTLQTLFTWSCGLATAQCAYKSPQSWIFFRLTIVCLRFFSLGVSATGRLFSPFFSLFSCQSWNEYDSKWQTARRNATPKQQRSSDDLSAGLLWITRKYNQRAETLHAIHHCLHDVPISTAARVVGALDPQIAERLGPALQPRIKIKPYIGASRVLQPHSELQQDLMMAYFHEKQRRIHPESRIYQLEHIIRFMKSSSHWRIRPYFEWPIEDINTYPEDLVHEFLSCLIVKFKNNSSFSRSEILGVWKIVLDLSRSLNQRNRPAGTAKVLLISALIQQLNWWLKNPSTHITLNRAERLRICVQGLIDIFFPWPSMTMNRLISFHQDISEVVHEMVDSVNAMLQDFEYVATSNGPVLDSSHQEGWLSLNRQLRSTPELELELA</sequence>
<feature type="domain" description="DUF6535" evidence="3">
    <location>
        <begin position="75"/>
        <end position="253"/>
    </location>
</feature>